<name>A0A382TIX6_9ZZZZ</name>
<evidence type="ECO:0000256" key="2">
    <source>
        <dbReference type="ARBA" id="ARBA00022679"/>
    </source>
</evidence>
<evidence type="ECO:0000313" key="7">
    <source>
        <dbReference type="EMBL" id="SVD22060.1"/>
    </source>
</evidence>
<dbReference type="FunFam" id="3.30.230.70:FF:000001">
    <property type="entry name" value="Polyribonucleotide nucleotidyltransferase"/>
    <property type="match status" value="1"/>
</dbReference>
<dbReference type="InterPro" id="IPR027408">
    <property type="entry name" value="PNPase/RNase_PH_dom_sf"/>
</dbReference>
<gene>
    <name evidence="7" type="ORF">METZ01_LOCUS374914</name>
</gene>
<protein>
    <recommendedName>
        <fullName evidence="1">polyribonucleotide nucleotidyltransferase</fullName>
        <ecNumber evidence="1">2.7.7.8</ecNumber>
    </recommendedName>
</protein>
<sequence length="185" mass="19916">MRHTVQCEIGGKQLTIESGWVAGQADGSVTLRLGDTVMLVTACMSDKPREGIDFFPLSVDYEERLYSVGRIPGSFFRREGRPTTEGILAGRLTDRPIRPLFPKGFRNEVQVVATVLSADQENPPDVLSIVGASAALSISSIPFDGPIAGCRVGYVDGQLVVNPTFEQMELSGMELIVASSKDAVV</sequence>
<dbReference type="Pfam" id="PF01138">
    <property type="entry name" value="RNase_PH"/>
    <property type="match status" value="1"/>
</dbReference>
<dbReference type="InterPro" id="IPR015847">
    <property type="entry name" value="ExoRNase_PH_dom2"/>
</dbReference>
<dbReference type="GO" id="GO:0006402">
    <property type="term" value="P:mRNA catabolic process"/>
    <property type="evidence" value="ECO:0007669"/>
    <property type="project" value="InterPro"/>
</dbReference>
<dbReference type="AlphaFoldDB" id="A0A382TIX6"/>
<dbReference type="GO" id="GO:0004654">
    <property type="term" value="F:polyribonucleotide nucleotidyltransferase activity"/>
    <property type="evidence" value="ECO:0007669"/>
    <property type="project" value="UniProtKB-EC"/>
</dbReference>
<dbReference type="SUPFAM" id="SSF55666">
    <property type="entry name" value="Ribonuclease PH domain 2-like"/>
    <property type="match status" value="1"/>
</dbReference>
<dbReference type="EMBL" id="UINC01136979">
    <property type="protein sequence ID" value="SVD22060.1"/>
    <property type="molecule type" value="Genomic_DNA"/>
</dbReference>
<proteinExistence type="predicted"/>
<dbReference type="InterPro" id="IPR012162">
    <property type="entry name" value="PNPase"/>
</dbReference>
<dbReference type="EC" id="2.7.7.8" evidence="1"/>
<dbReference type="Gene3D" id="3.30.230.70">
    <property type="entry name" value="GHMP Kinase, N-terminal domain"/>
    <property type="match status" value="1"/>
</dbReference>
<dbReference type="GO" id="GO:0003723">
    <property type="term" value="F:RNA binding"/>
    <property type="evidence" value="ECO:0007669"/>
    <property type="project" value="UniProtKB-KW"/>
</dbReference>
<keyword evidence="2" id="KW-0808">Transferase</keyword>
<organism evidence="7">
    <name type="scientific">marine metagenome</name>
    <dbReference type="NCBI Taxonomy" id="408172"/>
    <lineage>
        <taxon>unclassified sequences</taxon>
        <taxon>metagenomes</taxon>
        <taxon>ecological metagenomes</taxon>
    </lineage>
</organism>
<evidence type="ECO:0000259" key="6">
    <source>
        <dbReference type="Pfam" id="PF03725"/>
    </source>
</evidence>
<feature type="domain" description="Exoribonuclease phosphorolytic" evidence="5">
    <location>
        <begin position="12"/>
        <end position="142"/>
    </location>
</feature>
<dbReference type="InterPro" id="IPR001247">
    <property type="entry name" value="ExoRNase_PH_dom1"/>
</dbReference>
<evidence type="ECO:0000256" key="4">
    <source>
        <dbReference type="ARBA" id="ARBA00022884"/>
    </source>
</evidence>
<dbReference type="CDD" id="cd11363">
    <property type="entry name" value="RNase_PH_PNPase_1"/>
    <property type="match status" value="1"/>
</dbReference>
<dbReference type="Pfam" id="PF03725">
    <property type="entry name" value="RNase_PH_C"/>
    <property type="match status" value="1"/>
</dbReference>
<evidence type="ECO:0000256" key="1">
    <source>
        <dbReference type="ARBA" id="ARBA00012416"/>
    </source>
</evidence>
<evidence type="ECO:0000259" key="5">
    <source>
        <dbReference type="Pfam" id="PF01138"/>
    </source>
</evidence>
<dbReference type="GO" id="GO:0000175">
    <property type="term" value="F:3'-5'-RNA exonuclease activity"/>
    <property type="evidence" value="ECO:0007669"/>
    <property type="project" value="TreeGrafter"/>
</dbReference>
<dbReference type="SUPFAM" id="SSF54211">
    <property type="entry name" value="Ribosomal protein S5 domain 2-like"/>
    <property type="match status" value="1"/>
</dbReference>
<dbReference type="InterPro" id="IPR020568">
    <property type="entry name" value="Ribosomal_Su5_D2-typ_SF"/>
</dbReference>
<feature type="domain" description="Exoribonuclease phosphorolytic" evidence="6">
    <location>
        <begin position="145"/>
        <end position="184"/>
    </location>
</feature>
<dbReference type="PANTHER" id="PTHR11252">
    <property type="entry name" value="POLYRIBONUCLEOTIDE NUCLEOTIDYLTRANSFERASE"/>
    <property type="match status" value="1"/>
</dbReference>
<feature type="non-terminal residue" evidence="7">
    <location>
        <position position="185"/>
    </location>
</feature>
<dbReference type="PANTHER" id="PTHR11252:SF0">
    <property type="entry name" value="POLYRIBONUCLEOTIDE NUCLEOTIDYLTRANSFERASE 1, MITOCHONDRIAL"/>
    <property type="match status" value="1"/>
</dbReference>
<evidence type="ECO:0000256" key="3">
    <source>
        <dbReference type="ARBA" id="ARBA00022695"/>
    </source>
</evidence>
<reference evidence="7" key="1">
    <citation type="submission" date="2018-05" db="EMBL/GenBank/DDBJ databases">
        <authorList>
            <person name="Lanie J.A."/>
            <person name="Ng W.-L."/>
            <person name="Kazmierczak K.M."/>
            <person name="Andrzejewski T.M."/>
            <person name="Davidsen T.M."/>
            <person name="Wayne K.J."/>
            <person name="Tettelin H."/>
            <person name="Glass J.I."/>
            <person name="Rusch D."/>
            <person name="Podicherti R."/>
            <person name="Tsui H.-C.T."/>
            <person name="Winkler M.E."/>
        </authorList>
    </citation>
    <scope>NUCLEOTIDE SEQUENCE</scope>
</reference>
<dbReference type="InterPro" id="IPR036345">
    <property type="entry name" value="ExoRNase_PH_dom2_sf"/>
</dbReference>
<dbReference type="GO" id="GO:0005829">
    <property type="term" value="C:cytosol"/>
    <property type="evidence" value="ECO:0007669"/>
    <property type="project" value="TreeGrafter"/>
</dbReference>
<keyword evidence="4" id="KW-0694">RNA-binding</keyword>
<accession>A0A382TIX6</accession>
<keyword evidence="3" id="KW-0548">Nucleotidyltransferase</keyword>